<dbReference type="SMART" id="SM00257">
    <property type="entry name" value="LysM"/>
    <property type="match status" value="2"/>
</dbReference>
<evidence type="ECO:0000313" key="5">
    <source>
        <dbReference type="Proteomes" id="UP001596087"/>
    </source>
</evidence>
<keyword evidence="5" id="KW-1185">Reference proteome</keyword>
<evidence type="ECO:0000259" key="3">
    <source>
        <dbReference type="PROSITE" id="PS51782"/>
    </source>
</evidence>
<sequence>MTARNRAAGLGATLLILVMVVGTPLLLLAIGVTPWTEDLGEFGTLLTSPDDGTLALLVIGVVAWVAWVVLALSLLVEILAAIRGVTAPRLPGLAIPQGLAGRLVATAALFFAVAPVGAPVFAPQVAHATPVIEAPPIVNQPEASLAPSAAPASEAATHEETPTVDYVVRRGDSLWKIAQEHLGDGMRYREIIALNEAVLHGEPSFIDPGLTLRLPSDAAPAVDSTDEPQTEKTHVVEPGDTLWDVAEEELGDGQRYPEIFKASHDTVQADGQHLTDPDLIRPGWELTIPVADDSPVVESPSVDRSPEETPDGRHLGPDPVGNTPPAETPEDDASTAEPDESNSATPGDHMDEGEHASVTWLLPGLTGAGVLLAGSVLLAVRAHRRTQQRHRRPGFGIAPPPAEVRAIEKTATVTGAPAAEVIDQLDRLLRHLAAVMDEVPKLNAAEVGRETVTLHLAESADLPTPWAGSSVTWTANLDSPVGDEDVLPPYPLLASVGQGADGDLWLLDFERIGSGVLAGDPERATALARHLAAELALSPWTVISTVDTIGVASELSSLDSGRLRCHAEDDTAFLVQLQQDLVQAQALGHGDPEPFHALLVAGAPSSEVRALAELVRRQTSRSGFTVVDIGDPQPDDTVIQLTHDGRLRVPHLDLDLASAGLTSTEATATAAIVDLTREAVVVPMPREEGATGWRALADHAGALITDLTEARPQGEAGGTSLLPEATQRYESVAPTTAEDVETLAPVVPEQSRRIVEESDPRLDDDLAEWRNPQSALPKLQLLGPVTVIAPGDPPSAVAERRAYFNELVTFLALHPTGVSSRQVREAFGITQSRARTDLGYIRTWFGTDPRTGDLHLPAATTSPAHRDRGTNGYQLTDVLVDLDLFRRLRARAQARGADGMGDLVAALELVRGEPFSDLRTPGWSWLLDGERVHETAAFAVVDVAHIVATDAFSRGDFGRAHVAAEKGCAAAPYDEVCRLDLAKVAEAEGHDTIAEQILDEHVFNRTDDHLPPIDVPERTKAVAGNKAWGGVKRASGR</sequence>
<feature type="transmembrane region" description="Helical" evidence="2">
    <location>
        <begin position="103"/>
        <end position="122"/>
    </location>
</feature>
<feature type="compositionally biased region" description="Basic and acidic residues" evidence="1">
    <location>
        <begin position="304"/>
        <end position="316"/>
    </location>
</feature>
<keyword evidence="2" id="KW-1133">Transmembrane helix</keyword>
<reference evidence="5" key="1">
    <citation type="journal article" date="2019" name="Int. J. Syst. Evol. Microbiol.">
        <title>The Global Catalogue of Microorganisms (GCM) 10K type strain sequencing project: providing services to taxonomists for standard genome sequencing and annotation.</title>
        <authorList>
            <consortium name="The Broad Institute Genomics Platform"/>
            <consortium name="The Broad Institute Genome Sequencing Center for Infectious Disease"/>
            <person name="Wu L."/>
            <person name="Ma J."/>
        </authorList>
    </citation>
    <scope>NUCLEOTIDE SEQUENCE [LARGE SCALE GENOMIC DNA]</scope>
    <source>
        <strain evidence="5">DFY41</strain>
    </source>
</reference>
<dbReference type="InterPro" id="IPR018392">
    <property type="entry name" value="LysM"/>
</dbReference>
<keyword evidence="2" id="KW-0472">Membrane</keyword>
<dbReference type="Proteomes" id="UP001596087">
    <property type="component" value="Unassembled WGS sequence"/>
</dbReference>
<dbReference type="InterPro" id="IPR036779">
    <property type="entry name" value="LysM_dom_sf"/>
</dbReference>
<dbReference type="PANTHER" id="PTHR34700">
    <property type="entry name" value="POTASSIUM BINDING PROTEIN KBP"/>
    <property type="match status" value="1"/>
</dbReference>
<dbReference type="CDD" id="cd00118">
    <property type="entry name" value="LysM"/>
    <property type="match status" value="2"/>
</dbReference>
<proteinExistence type="predicted"/>
<feature type="transmembrane region" description="Helical" evidence="2">
    <location>
        <begin position="55"/>
        <end position="82"/>
    </location>
</feature>
<gene>
    <name evidence="4" type="ORF">ACFPGP_00245</name>
</gene>
<protein>
    <submittedName>
        <fullName evidence="4">LysM peptidoglycan-binding domain-containing protein</fullName>
    </submittedName>
</protein>
<dbReference type="Gene3D" id="3.10.350.10">
    <property type="entry name" value="LysM domain"/>
    <property type="match status" value="2"/>
</dbReference>
<accession>A0ABW0BDD6</accession>
<name>A0ABW0BDD6_9ACTN</name>
<feature type="domain" description="LysM" evidence="3">
    <location>
        <begin position="232"/>
        <end position="288"/>
    </location>
</feature>
<feature type="region of interest" description="Disordered" evidence="1">
    <location>
        <begin position="290"/>
        <end position="353"/>
    </location>
</feature>
<dbReference type="PANTHER" id="PTHR34700:SF4">
    <property type="entry name" value="PHAGE-LIKE ELEMENT PBSX PROTEIN XKDP"/>
    <property type="match status" value="1"/>
</dbReference>
<dbReference type="PROSITE" id="PS51782">
    <property type="entry name" value="LYSM"/>
    <property type="match status" value="2"/>
</dbReference>
<evidence type="ECO:0000313" key="4">
    <source>
        <dbReference type="EMBL" id="MFC5175077.1"/>
    </source>
</evidence>
<evidence type="ECO:0000256" key="2">
    <source>
        <dbReference type="SAM" id="Phobius"/>
    </source>
</evidence>
<dbReference type="EMBL" id="JBHSKD010000002">
    <property type="protein sequence ID" value="MFC5175077.1"/>
    <property type="molecule type" value="Genomic_DNA"/>
</dbReference>
<feature type="transmembrane region" description="Helical" evidence="2">
    <location>
        <begin position="12"/>
        <end position="35"/>
    </location>
</feature>
<dbReference type="Pfam" id="PF01476">
    <property type="entry name" value="LysM"/>
    <property type="match status" value="1"/>
</dbReference>
<dbReference type="RefSeq" id="WP_378585294.1">
    <property type="nucleotide sequence ID" value="NZ_JBHSKD010000002.1"/>
</dbReference>
<evidence type="ECO:0000256" key="1">
    <source>
        <dbReference type="SAM" id="MobiDB-lite"/>
    </source>
</evidence>
<dbReference type="SUPFAM" id="SSF54106">
    <property type="entry name" value="LysM domain"/>
    <property type="match status" value="1"/>
</dbReference>
<organism evidence="4 5">
    <name type="scientific">Nocardioides taihuensis</name>
    <dbReference type="NCBI Taxonomy" id="1835606"/>
    <lineage>
        <taxon>Bacteria</taxon>
        <taxon>Bacillati</taxon>
        <taxon>Actinomycetota</taxon>
        <taxon>Actinomycetes</taxon>
        <taxon>Propionibacteriales</taxon>
        <taxon>Nocardioidaceae</taxon>
        <taxon>Nocardioides</taxon>
    </lineage>
</organism>
<feature type="compositionally biased region" description="Acidic residues" evidence="1">
    <location>
        <begin position="328"/>
        <end position="340"/>
    </location>
</feature>
<feature type="domain" description="LysM" evidence="3">
    <location>
        <begin position="164"/>
        <end position="214"/>
    </location>
</feature>
<keyword evidence="2" id="KW-0812">Transmembrane</keyword>
<comment type="caution">
    <text evidence="4">The sequence shown here is derived from an EMBL/GenBank/DDBJ whole genome shotgun (WGS) entry which is preliminary data.</text>
</comment>
<dbReference type="InterPro" id="IPR052196">
    <property type="entry name" value="Bact_Kbp"/>
</dbReference>